<sequence length="101" mass="11320">MKKTRAGKNHMNREERTVENYISTEPECLNLGTALRLVEMGLSLAGASQQSREEKGILDRVLDWAHCFWIKVCLFVEKAMLLCKGKAAISKPSPADIATRD</sequence>
<protein>
    <submittedName>
        <fullName evidence="1">Uncharacterized protein</fullName>
    </submittedName>
</protein>
<accession>A0ACC2LUS1</accession>
<evidence type="ECO:0000313" key="1">
    <source>
        <dbReference type="EMBL" id="KAJ8636933.1"/>
    </source>
</evidence>
<comment type="caution">
    <text evidence="1">The sequence shown here is derived from an EMBL/GenBank/DDBJ whole genome shotgun (WGS) entry which is preliminary data.</text>
</comment>
<dbReference type="Proteomes" id="UP001234297">
    <property type="component" value="Chromosome 3"/>
</dbReference>
<proteinExistence type="predicted"/>
<gene>
    <name evidence="1" type="ORF">MRB53_011200</name>
</gene>
<organism evidence="1 2">
    <name type="scientific">Persea americana</name>
    <name type="common">Avocado</name>
    <dbReference type="NCBI Taxonomy" id="3435"/>
    <lineage>
        <taxon>Eukaryota</taxon>
        <taxon>Viridiplantae</taxon>
        <taxon>Streptophyta</taxon>
        <taxon>Embryophyta</taxon>
        <taxon>Tracheophyta</taxon>
        <taxon>Spermatophyta</taxon>
        <taxon>Magnoliopsida</taxon>
        <taxon>Magnoliidae</taxon>
        <taxon>Laurales</taxon>
        <taxon>Lauraceae</taxon>
        <taxon>Persea</taxon>
    </lineage>
</organism>
<keyword evidence="2" id="KW-1185">Reference proteome</keyword>
<name>A0ACC2LUS1_PERAE</name>
<dbReference type="EMBL" id="CM056811">
    <property type="protein sequence ID" value="KAJ8636933.1"/>
    <property type="molecule type" value="Genomic_DNA"/>
</dbReference>
<reference evidence="1 2" key="1">
    <citation type="journal article" date="2022" name="Hortic Res">
        <title>A haplotype resolved chromosomal level avocado genome allows analysis of novel avocado genes.</title>
        <authorList>
            <person name="Nath O."/>
            <person name="Fletcher S.J."/>
            <person name="Hayward A."/>
            <person name="Shaw L.M."/>
            <person name="Masouleh A.K."/>
            <person name="Furtado A."/>
            <person name="Henry R.J."/>
            <person name="Mitter N."/>
        </authorList>
    </citation>
    <scope>NUCLEOTIDE SEQUENCE [LARGE SCALE GENOMIC DNA]</scope>
    <source>
        <strain evidence="2">cv. Hass</strain>
    </source>
</reference>
<evidence type="ECO:0000313" key="2">
    <source>
        <dbReference type="Proteomes" id="UP001234297"/>
    </source>
</evidence>